<evidence type="ECO:0000313" key="1">
    <source>
        <dbReference type="EMBL" id="GAA1786578.1"/>
    </source>
</evidence>
<dbReference type="EMBL" id="BAAALT010000009">
    <property type="protein sequence ID" value="GAA1786578.1"/>
    <property type="molecule type" value="Genomic_DNA"/>
</dbReference>
<gene>
    <name evidence="1" type="ORF">GCM10009682_05910</name>
</gene>
<sequence>MNRQLNLYITSPNVGPPECMEVNPTGGRIRESKVSATAPDAKAPVHHLSAACGAEHTDE</sequence>
<reference evidence="2" key="1">
    <citation type="journal article" date="2019" name="Int. J. Syst. Evol. Microbiol.">
        <title>The Global Catalogue of Microorganisms (GCM) 10K type strain sequencing project: providing services to taxonomists for standard genome sequencing and annotation.</title>
        <authorList>
            <consortium name="The Broad Institute Genomics Platform"/>
            <consortium name="The Broad Institute Genome Sequencing Center for Infectious Disease"/>
            <person name="Wu L."/>
            <person name="Ma J."/>
        </authorList>
    </citation>
    <scope>NUCLEOTIDE SEQUENCE [LARGE SCALE GENOMIC DNA]</scope>
    <source>
        <strain evidence="2">JCM 13250</strain>
    </source>
</reference>
<accession>A0ABP4XPB8</accession>
<organism evidence="1 2">
    <name type="scientific">Luedemannella flava</name>
    <dbReference type="NCBI Taxonomy" id="349316"/>
    <lineage>
        <taxon>Bacteria</taxon>
        <taxon>Bacillati</taxon>
        <taxon>Actinomycetota</taxon>
        <taxon>Actinomycetes</taxon>
        <taxon>Micromonosporales</taxon>
        <taxon>Micromonosporaceae</taxon>
        <taxon>Luedemannella</taxon>
    </lineage>
</organism>
<keyword evidence="2" id="KW-1185">Reference proteome</keyword>
<evidence type="ECO:0000313" key="2">
    <source>
        <dbReference type="Proteomes" id="UP001500218"/>
    </source>
</evidence>
<name>A0ABP4XPB8_9ACTN</name>
<dbReference type="Proteomes" id="UP001500218">
    <property type="component" value="Unassembled WGS sequence"/>
</dbReference>
<protein>
    <submittedName>
        <fullName evidence="1">Uncharacterized protein</fullName>
    </submittedName>
</protein>
<proteinExistence type="predicted"/>
<comment type="caution">
    <text evidence="1">The sequence shown here is derived from an EMBL/GenBank/DDBJ whole genome shotgun (WGS) entry which is preliminary data.</text>
</comment>